<dbReference type="Proteomes" id="UP000007952">
    <property type="component" value="Chromosome"/>
</dbReference>
<feature type="signal peptide" evidence="2">
    <location>
        <begin position="1"/>
        <end position="17"/>
    </location>
</feature>
<proteinExistence type="predicted"/>
<reference evidence="3 4" key="1">
    <citation type="journal article" date="2011" name="J. Bacteriol.">
        <title>Complete genome sequences of two hemotropic Mycoplasmas, Mycoplasma haemofelis strain Ohio2 and Mycoplasma suis strain Illinois.</title>
        <authorList>
            <person name="Messick J.B."/>
            <person name="Santos A.P."/>
            <person name="Guimaraes A.M."/>
        </authorList>
    </citation>
    <scope>NUCLEOTIDE SEQUENCE [LARGE SCALE GENOMIC DNA]</scope>
    <source>
        <strain evidence="3 4">Ohio2</strain>
    </source>
</reference>
<feature type="region of interest" description="Disordered" evidence="1">
    <location>
        <begin position="21"/>
        <end position="59"/>
    </location>
</feature>
<reference key="2">
    <citation type="submission" date="2011-05" db="EMBL/GenBank/DDBJ databases">
        <title>The Genome of Mycoplasma haemofelis Strain Ohio2, a pathogenic hemoplasma of the cat.</title>
        <authorList>
            <person name="Santos A.P."/>
            <person name="Guimaraes A.M.S."/>
            <person name="SanMiguel P.J."/>
            <person name="Martin S.W."/>
            <person name="Messick J.B."/>
        </authorList>
    </citation>
    <scope>NUCLEOTIDE SEQUENCE</scope>
    <source>
        <strain>Ohio2</strain>
    </source>
</reference>
<evidence type="ECO:0000313" key="3">
    <source>
        <dbReference type="EMBL" id="AEG72902.1"/>
    </source>
</evidence>
<accession>F6FI54</accession>
<evidence type="ECO:0000313" key="4">
    <source>
        <dbReference type="Proteomes" id="UP000007952"/>
    </source>
</evidence>
<protein>
    <submittedName>
        <fullName evidence="3">Uncharacterized protein</fullName>
    </submittedName>
</protein>
<evidence type="ECO:0000256" key="2">
    <source>
        <dbReference type="SAM" id="SignalP"/>
    </source>
</evidence>
<evidence type="ECO:0000256" key="1">
    <source>
        <dbReference type="SAM" id="MobiDB-lite"/>
    </source>
</evidence>
<dbReference type="KEGG" id="mhf:MHF_0630"/>
<name>F6FI54_MYCHI</name>
<gene>
    <name evidence="3" type="ordered locus">MHF_0630</name>
</gene>
<feature type="compositionally biased region" description="Low complexity" evidence="1">
    <location>
        <begin position="47"/>
        <end position="59"/>
    </location>
</feature>
<organism evidence="3 4">
    <name type="scientific">Mycoplasma haemofelis (strain Ohio2)</name>
    <dbReference type="NCBI Taxonomy" id="859194"/>
    <lineage>
        <taxon>Bacteria</taxon>
        <taxon>Bacillati</taxon>
        <taxon>Mycoplasmatota</taxon>
        <taxon>Mollicutes</taxon>
        <taxon>Mycoplasmataceae</taxon>
        <taxon>Mycoplasma</taxon>
    </lineage>
</organism>
<keyword evidence="2" id="KW-0732">Signal</keyword>
<dbReference type="BioCyc" id="MHAE859194:G1GR7-622-MONOMER"/>
<dbReference type="AlphaFoldDB" id="F6FI54"/>
<sequence>MAAVTKALLFSSPFVGAGVGAVASQSGGSSQGSSSKSILSPVKEAVSPSSESPTSSPETKVCSIVRIKWPNGNGQKITKEETFTLETLKSQQNVVEDSPFYKDVTDACNKTNPNAKPAVEDTVYVTYSGSSWNYSMSYQKDWESKNWVRE</sequence>
<feature type="compositionally biased region" description="Low complexity" evidence="1">
    <location>
        <begin position="21"/>
        <end position="35"/>
    </location>
</feature>
<dbReference type="HOGENOM" id="CLU_1738489_0_0_14"/>
<feature type="chain" id="PRO_5003335859" evidence="2">
    <location>
        <begin position="18"/>
        <end position="150"/>
    </location>
</feature>
<dbReference type="STRING" id="859194.MHF_0630"/>
<dbReference type="EMBL" id="CP002808">
    <property type="protein sequence ID" value="AEG72902.1"/>
    <property type="molecule type" value="Genomic_DNA"/>
</dbReference>